<keyword evidence="1" id="KW-1133">Transmembrane helix</keyword>
<feature type="transmembrane region" description="Helical" evidence="1">
    <location>
        <begin position="28"/>
        <end position="46"/>
    </location>
</feature>
<accession>A0A6J5LML4</accession>
<evidence type="ECO:0000313" key="2">
    <source>
        <dbReference type="EMBL" id="CAB4134822.1"/>
    </source>
</evidence>
<keyword evidence="1" id="KW-0472">Membrane</keyword>
<feature type="transmembrane region" description="Helical" evidence="1">
    <location>
        <begin position="83"/>
        <end position="100"/>
    </location>
</feature>
<protein>
    <submittedName>
        <fullName evidence="2">Uncharacterized protein</fullName>
    </submittedName>
</protein>
<reference evidence="2" key="1">
    <citation type="submission" date="2020-04" db="EMBL/GenBank/DDBJ databases">
        <authorList>
            <person name="Chiriac C."/>
            <person name="Salcher M."/>
            <person name="Ghai R."/>
            <person name="Kavagutti S V."/>
        </authorList>
    </citation>
    <scope>NUCLEOTIDE SEQUENCE</scope>
</reference>
<evidence type="ECO:0000256" key="1">
    <source>
        <dbReference type="SAM" id="Phobius"/>
    </source>
</evidence>
<gene>
    <name evidence="2" type="ORF">UFOVP275_20</name>
</gene>
<feature type="transmembrane region" description="Helical" evidence="1">
    <location>
        <begin position="58"/>
        <end position="77"/>
    </location>
</feature>
<keyword evidence="1" id="KW-0812">Transmembrane</keyword>
<name>A0A6J5LML4_9CAUD</name>
<sequence>MAEPTTTAVIGTVAVASAASLAAANPTYHNLALILMASIAGGLVQLSTIKTDTRLQAAFYLISTSGMALALSGAIAWLLEKYASLPSSVFCTAVAFMIGVRREWVLSKIMGKIDNVAGDTK</sequence>
<organism evidence="2">
    <name type="scientific">uncultured Caudovirales phage</name>
    <dbReference type="NCBI Taxonomy" id="2100421"/>
    <lineage>
        <taxon>Viruses</taxon>
        <taxon>Duplodnaviria</taxon>
        <taxon>Heunggongvirae</taxon>
        <taxon>Uroviricota</taxon>
        <taxon>Caudoviricetes</taxon>
        <taxon>Peduoviridae</taxon>
        <taxon>Maltschvirus</taxon>
        <taxon>Maltschvirus maltsch</taxon>
    </lineage>
</organism>
<dbReference type="EMBL" id="LR796290">
    <property type="protein sequence ID" value="CAB4134822.1"/>
    <property type="molecule type" value="Genomic_DNA"/>
</dbReference>
<proteinExistence type="predicted"/>